<gene>
    <name evidence="3" type="ORF">MNKW57_10120</name>
</gene>
<comment type="caution">
    <text evidence="3">The sequence shown here is derived from an EMBL/GenBank/DDBJ whole genome shotgun (WGS) entry which is preliminary data.</text>
</comment>
<keyword evidence="1" id="KW-0378">Hydrolase</keyword>
<evidence type="ECO:0000256" key="1">
    <source>
        <dbReference type="ARBA" id="ARBA00022801"/>
    </source>
</evidence>
<feature type="domain" description="Metallo-beta-lactamase" evidence="2">
    <location>
        <begin position="70"/>
        <end position="266"/>
    </location>
</feature>
<proteinExistence type="predicted"/>
<accession>A0ABQ6LXB0</accession>
<dbReference type="InterPro" id="IPR001279">
    <property type="entry name" value="Metallo-B-lactamas"/>
</dbReference>
<dbReference type="RefSeq" id="WP_285763250.1">
    <property type="nucleotide sequence ID" value="NZ_BSYJ01000002.1"/>
</dbReference>
<reference evidence="3 4" key="1">
    <citation type="submission" date="2023-04" db="EMBL/GenBank/DDBJ databases">
        <title>Marinobulbifer ophiurae gen. nov., sp. Nov., isolate from tissue of brittle star Ophioplocus japonicus.</title>
        <authorList>
            <person name="Kawano K."/>
            <person name="Sawayama S."/>
            <person name="Nakagawa S."/>
        </authorList>
    </citation>
    <scope>NUCLEOTIDE SEQUENCE [LARGE SCALE GENOMIC DNA]</scope>
    <source>
        <strain evidence="3 4">NKW57</strain>
    </source>
</reference>
<dbReference type="InterPro" id="IPR044094">
    <property type="entry name" value="AtsA-like_MBL-fold"/>
</dbReference>
<keyword evidence="4" id="KW-1185">Reference proteome</keyword>
<dbReference type="EMBL" id="BSYJ01000002">
    <property type="protein sequence ID" value="GMG86691.1"/>
    <property type="molecule type" value="Genomic_DNA"/>
</dbReference>
<sequence>MNTNKKIILGLGVIAIAALALFSQRAKIAPVLMERAMPRMMAADTLAELGDGLHVAVCGAGSPMADPQRSGPCLLVMAGENLLMVDAGSGGAKTIGMMRLPIGEIDAVLLTHFHSDHIDGLGEVATLRWASNANTSPLPVLAPEGVQQVVEGFNQAYAQDMQYRHDHHGDTVAPLSGKGMVAQPFAVPADGVGEVIWDRDGLRITAFRVEHAPVEPAVGYRFDYAGRSVVISGDTVQSPNLEHFAKGADLLLHEALSRKLVGIIGKVGKQTGNAIAAKVMHDIQDYHTSPSEAAESAQRAGVGHLALYHLVPPLRVPAMEAVFVDGLDEIYSGPVTITRDGTLFSLPGGSDEIRMISEGL</sequence>
<dbReference type="SUPFAM" id="SSF56281">
    <property type="entry name" value="Metallo-hydrolase/oxidoreductase"/>
    <property type="match status" value="1"/>
</dbReference>
<evidence type="ECO:0000313" key="3">
    <source>
        <dbReference type="EMBL" id="GMG86691.1"/>
    </source>
</evidence>
<dbReference type="Gene3D" id="3.60.15.10">
    <property type="entry name" value="Ribonuclease Z/Hydroxyacylglutathione hydrolase-like"/>
    <property type="match status" value="1"/>
</dbReference>
<protein>
    <submittedName>
        <fullName evidence="3">MBL fold metallo-hydrolase</fullName>
    </submittedName>
</protein>
<dbReference type="CDD" id="cd07719">
    <property type="entry name" value="arylsulfatase_AtsA-like_MBL-fold"/>
    <property type="match status" value="1"/>
</dbReference>
<evidence type="ECO:0000259" key="2">
    <source>
        <dbReference type="SMART" id="SM00849"/>
    </source>
</evidence>
<organism evidence="3 4">
    <name type="scientific">Biformimicrobium ophioploci</name>
    <dbReference type="NCBI Taxonomy" id="3036711"/>
    <lineage>
        <taxon>Bacteria</taxon>
        <taxon>Pseudomonadati</taxon>
        <taxon>Pseudomonadota</taxon>
        <taxon>Gammaproteobacteria</taxon>
        <taxon>Cellvibrionales</taxon>
        <taxon>Microbulbiferaceae</taxon>
        <taxon>Biformimicrobium</taxon>
    </lineage>
</organism>
<dbReference type="Pfam" id="PF12706">
    <property type="entry name" value="Lactamase_B_2"/>
    <property type="match status" value="1"/>
</dbReference>
<dbReference type="PANTHER" id="PTHR46018">
    <property type="entry name" value="ZINC PHOSPHODIESTERASE ELAC PROTEIN 1"/>
    <property type="match status" value="1"/>
</dbReference>
<dbReference type="SMART" id="SM00849">
    <property type="entry name" value="Lactamase_B"/>
    <property type="match status" value="1"/>
</dbReference>
<dbReference type="PANTHER" id="PTHR46018:SF2">
    <property type="entry name" value="ZINC PHOSPHODIESTERASE ELAC PROTEIN 1"/>
    <property type="match status" value="1"/>
</dbReference>
<evidence type="ECO:0000313" key="4">
    <source>
        <dbReference type="Proteomes" id="UP001224392"/>
    </source>
</evidence>
<name>A0ABQ6LXB0_9GAMM</name>
<dbReference type="InterPro" id="IPR036866">
    <property type="entry name" value="RibonucZ/Hydroxyglut_hydro"/>
</dbReference>
<dbReference type="Proteomes" id="UP001224392">
    <property type="component" value="Unassembled WGS sequence"/>
</dbReference>